<evidence type="ECO:0000313" key="2">
    <source>
        <dbReference type="Proteomes" id="UP001186974"/>
    </source>
</evidence>
<dbReference type="EMBL" id="JAWDJW010009784">
    <property type="protein sequence ID" value="KAK3055749.1"/>
    <property type="molecule type" value="Genomic_DNA"/>
</dbReference>
<organism evidence="1 2">
    <name type="scientific">Coniosporium uncinatum</name>
    <dbReference type="NCBI Taxonomy" id="93489"/>
    <lineage>
        <taxon>Eukaryota</taxon>
        <taxon>Fungi</taxon>
        <taxon>Dikarya</taxon>
        <taxon>Ascomycota</taxon>
        <taxon>Pezizomycotina</taxon>
        <taxon>Dothideomycetes</taxon>
        <taxon>Dothideomycetes incertae sedis</taxon>
        <taxon>Coniosporium</taxon>
    </lineage>
</organism>
<feature type="non-terminal residue" evidence="1">
    <location>
        <position position="72"/>
    </location>
</feature>
<evidence type="ECO:0000313" key="1">
    <source>
        <dbReference type="EMBL" id="KAK3055749.1"/>
    </source>
</evidence>
<protein>
    <submittedName>
        <fullName evidence="1">Uncharacterized protein</fullName>
    </submittedName>
</protein>
<reference evidence="1" key="1">
    <citation type="submission" date="2024-09" db="EMBL/GenBank/DDBJ databases">
        <title>Black Yeasts Isolated from many extreme environments.</title>
        <authorList>
            <person name="Coleine C."/>
            <person name="Stajich J.E."/>
            <person name="Selbmann L."/>
        </authorList>
    </citation>
    <scope>NUCLEOTIDE SEQUENCE</scope>
    <source>
        <strain evidence="1">CCFEE 5737</strain>
    </source>
</reference>
<keyword evidence="2" id="KW-1185">Reference proteome</keyword>
<dbReference type="Proteomes" id="UP001186974">
    <property type="component" value="Unassembled WGS sequence"/>
</dbReference>
<name>A0ACC3CY53_9PEZI</name>
<sequence length="72" mass="7469">MPPNGSTGPTSRHSAVDEVTPLLAASSEAPTLQANEEVLTTQYLGNGALDGHPQPNGHTGPEPDKPFPLNQI</sequence>
<accession>A0ACC3CY53</accession>
<proteinExistence type="predicted"/>
<comment type="caution">
    <text evidence="1">The sequence shown here is derived from an EMBL/GenBank/DDBJ whole genome shotgun (WGS) entry which is preliminary data.</text>
</comment>
<gene>
    <name evidence="1" type="ORF">LTS18_011763</name>
</gene>